<reference evidence="1 2" key="1">
    <citation type="submission" date="2017-01" db="EMBL/GenBank/DDBJ databases">
        <title>Novel large sulfur bacteria in the metagenomes of groundwater-fed chemosynthetic microbial mats in the Lake Huron basin.</title>
        <authorList>
            <person name="Sharrar A.M."/>
            <person name="Flood B.E."/>
            <person name="Bailey J.V."/>
            <person name="Jones D.S."/>
            <person name="Biddanda B."/>
            <person name="Ruberg S.A."/>
            <person name="Marcus D.N."/>
            <person name="Dick G.J."/>
        </authorList>
    </citation>
    <scope>NUCLEOTIDE SEQUENCE [LARGE SCALE GENOMIC DNA]</scope>
    <source>
        <strain evidence="1">A7</strain>
    </source>
</reference>
<evidence type="ECO:0000313" key="1">
    <source>
        <dbReference type="EMBL" id="OQW86953.1"/>
    </source>
</evidence>
<gene>
    <name evidence="1" type="ORF">BWK72_15305</name>
</gene>
<dbReference type="AlphaFoldDB" id="A0A1W9KRL2"/>
<dbReference type="Proteomes" id="UP000192505">
    <property type="component" value="Unassembled WGS sequence"/>
</dbReference>
<protein>
    <submittedName>
        <fullName evidence="1">MerR family transcriptional regulator</fullName>
    </submittedName>
</protein>
<dbReference type="Pfam" id="PF13591">
    <property type="entry name" value="MerR_2"/>
    <property type="match status" value="1"/>
</dbReference>
<proteinExistence type="predicted"/>
<sequence length="103" mass="10997">MTLTTVVATSISREQPLSAADLAHACGADLAWVEELVVLGIAGQASAEQTRQACFDSADLQCALEASRLQRDFGVSLDAAALILDLQHEVRRLKASLRAQSLF</sequence>
<dbReference type="Gene3D" id="1.10.1660.10">
    <property type="match status" value="1"/>
</dbReference>
<name>A0A1W9KRL2_9BURK</name>
<dbReference type="EMBL" id="MTEI01000012">
    <property type="protein sequence ID" value="OQW86953.1"/>
    <property type="molecule type" value="Genomic_DNA"/>
</dbReference>
<accession>A0A1W9KRL2</accession>
<organism evidence="1 2">
    <name type="scientific">Rhodoferax ferrireducens</name>
    <dbReference type="NCBI Taxonomy" id="192843"/>
    <lineage>
        <taxon>Bacteria</taxon>
        <taxon>Pseudomonadati</taxon>
        <taxon>Pseudomonadota</taxon>
        <taxon>Betaproteobacteria</taxon>
        <taxon>Burkholderiales</taxon>
        <taxon>Comamonadaceae</taxon>
        <taxon>Rhodoferax</taxon>
    </lineage>
</organism>
<comment type="caution">
    <text evidence="1">The sequence shown here is derived from an EMBL/GenBank/DDBJ whole genome shotgun (WGS) entry which is preliminary data.</text>
</comment>
<evidence type="ECO:0000313" key="2">
    <source>
        <dbReference type="Proteomes" id="UP000192505"/>
    </source>
</evidence>